<evidence type="ECO:0000256" key="8">
    <source>
        <dbReference type="ARBA" id="ARBA00023294"/>
    </source>
</evidence>
<evidence type="ECO:0000256" key="2">
    <source>
        <dbReference type="ARBA" id="ARBA00007853"/>
    </source>
</evidence>
<evidence type="ECO:0000256" key="9">
    <source>
        <dbReference type="ARBA" id="ARBA00037697"/>
    </source>
</evidence>
<comment type="subcellular location">
    <subcellularLocation>
        <location evidence="1 10">Nucleus</location>
    </subcellularLocation>
</comment>
<dbReference type="Proteomes" id="UP000008694">
    <property type="component" value="Unassembled WGS sequence"/>
</dbReference>
<protein>
    <recommendedName>
        <fullName evidence="10">Auxin response factor</fullName>
    </recommendedName>
</protein>
<dbReference type="CDD" id="cd10017">
    <property type="entry name" value="B3_DNA"/>
    <property type="match status" value="1"/>
</dbReference>
<evidence type="ECO:0000256" key="1">
    <source>
        <dbReference type="ARBA" id="ARBA00004123"/>
    </source>
</evidence>
<dbReference type="Pfam" id="PF02309">
    <property type="entry name" value="AUX_IAA"/>
    <property type="match status" value="1"/>
</dbReference>
<dbReference type="InterPro" id="IPR053793">
    <property type="entry name" value="PB1-like"/>
</dbReference>
<evidence type="ECO:0000259" key="12">
    <source>
        <dbReference type="PROSITE" id="PS50863"/>
    </source>
</evidence>
<gene>
    <name evidence="14" type="ORF">ARALYDRAFT_681177</name>
</gene>
<dbReference type="AlphaFoldDB" id="D7KJF3"/>
<dbReference type="Pfam" id="PF02362">
    <property type="entry name" value="B3"/>
    <property type="match status" value="1"/>
</dbReference>
<dbReference type="Gene3D" id="3.10.20.90">
    <property type="entry name" value="Phosphatidylinositol 3-kinase Catalytic Subunit, Chain A, domain 1"/>
    <property type="match status" value="1"/>
</dbReference>
<evidence type="ECO:0000313" key="14">
    <source>
        <dbReference type="EMBL" id="EFH70071.1"/>
    </source>
</evidence>
<proteinExistence type="inferred from homology"/>
<keyword evidence="7 10" id="KW-0539">Nucleus</keyword>
<keyword evidence="8 10" id="KW-0927">Auxin signaling pathway</keyword>
<comment type="subunit">
    <text evidence="3 10">Homodimers and heterodimers.</text>
</comment>
<name>D7KJF3_ARALL</name>
<evidence type="ECO:0000256" key="10">
    <source>
        <dbReference type="RuleBase" id="RU004561"/>
    </source>
</evidence>
<dbReference type="SUPFAM" id="SSF101936">
    <property type="entry name" value="DNA-binding pseudobarrel domain"/>
    <property type="match status" value="1"/>
</dbReference>
<dbReference type="FunFam" id="2.30.30.1040:FF:000001">
    <property type="entry name" value="Auxin response factor"/>
    <property type="match status" value="1"/>
</dbReference>
<dbReference type="PROSITE" id="PS51745">
    <property type="entry name" value="PB1"/>
    <property type="match status" value="1"/>
</dbReference>
<dbReference type="InterPro" id="IPR015300">
    <property type="entry name" value="DNA-bd_pseudobarrel_sf"/>
</dbReference>
<feature type="domain" description="TF-B3" evidence="12">
    <location>
        <begin position="126"/>
        <end position="228"/>
    </location>
</feature>
<dbReference type="GO" id="GO:0006355">
    <property type="term" value="P:regulation of DNA-templated transcription"/>
    <property type="evidence" value="ECO:0007669"/>
    <property type="project" value="InterPro"/>
</dbReference>
<dbReference type="InterPro" id="IPR033389">
    <property type="entry name" value="AUX/IAA_dom"/>
</dbReference>
<dbReference type="PROSITE" id="PS50863">
    <property type="entry name" value="B3"/>
    <property type="match status" value="1"/>
</dbReference>
<evidence type="ECO:0000256" key="11">
    <source>
        <dbReference type="SAM" id="MobiDB-lite"/>
    </source>
</evidence>
<evidence type="ECO:0000256" key="5">
    <source>
        <dbReference type="ARBA" id="ARBA00023125"/>
    </source>
</evidence>
<evidence type="ECO:0000256" key="4">
    <source>
        <dbReference type="ARBA" id="ARBA00023015"/>
    </source>
</evidence>
<reference evidence="15" key="1">
    <citation type="journal article" date="2011" name="Nat. Genet.">
        <title>The Arabidopsis lyrata genome sequence and the basis of rapid genome size change.</title>
        <authorList>
            <person name="Hu T.T."/>
            <person name="Pattyn P."/>
            <person name="Bakker E.G."/>
            <person name="Cao J."/>
            <person name="Cheng J.-F."/>
            <person name="Clark R.M."/>
            <person name="Fahlgren N."/>
            <person name="Fawcett J.A."/>
            <person name="Grimwood J."/>
            <person name="Gundlach H."/>
            <person name="Haberer G."/>
            <person name="Hollister J.D."/>
            <person name="Ossowski S."/>
            <person name="Ottilar R.P."/>
            <person name="Salamov A.A."/>
            <person name="Schneeberger K."/>
            <person name="Spannagl M."/>
            <person name="Wang X."/>
            <person name="Yang L."/>
            <person name="Nasrallah M.E."/>
            <person name="Bergelson J."/>
            <person name="Carrington J.C."/>
            <person name="Gaut B.S."/>
            <person name="Schmutz J."/>
            <person name="Mayer K.F.X."/>
            <person name="Van de Peer Y."/>
            <person name="Grigoriev I.V."/>
            <person name="Nordborg M."/>
            <person name="Weigel D."/>
            <person name="Guo Y.-L."/>
        </authorList>
    </citation>
    <scope>NUCLEOTIDE SEQUENCE [LARGE SCALE GENOMIC DNA]</scope>
    <source>
        <strain evidence="15">cv. MN47</strain>
    </source>
</reference>
<evidence type="ECO:0000313" key="15">
    <source>
        <dbReference type="Proteomes" id="UP000008694"/>
    </source>
</evidence>
<dbReference type="GO" id="GO:0009734">
    <property type="term" value="P:auxin-activated signaling pathway"/>
    <property type="evidence" value="ECO:0007669"/>
    <property type="project" value="UniProtKB-KW"/>
</dbReference>
<dbReference type="PANTHER" id="PTHR31384">
    <property type="entry name" value="AUXIN RESPONSE FACTOR 4-RELATED"/>
    <property type="match status" value="1"/>
</dbReference>
<evidence type="ECO:0000256" key="6">
    <source>
        <dbReference type="ARBA" id="ARBA00023163"/>
    </source>
</evidence>
<keyword evidence="6 10" id="KW-0804">Transcription</keyword>
<evidence type="ECO:0000256" key="7">
    <source>
        <dbReference type="ARBA" id="ARBA00023242"/>
    </source>
</evidence>
<sequence>MENNEELNAQPELLGIIDRTQTYMYEQLWKICAGPLCDLPKPGETIYYFPQGHIELIEASTKDELDQIRPHFDLPSKLRCCVDDIQLKIDQNTDDVYAEIYLMPDTTDVITPITTMDNQRPMVYSFSKILTSSDANTHGGLSILKRHATECLPPLDMSQRTPMQHLVAKDLHGREWTFKHSFRGTPRRHLFTSGWSLFATTKRLIVGDAFVFLRGENGELGVGIRRARHQLGHKPSLVISTQCMKDGVIASVVNAFKSKCKFIVVYKPSSSQFVVNYDKFVDAMNNKFIVGSRFRMRFEGQDFSEKRYSGTIIGVNDMSPHWKDSEWRSLQVQWDELSPFPRPDKVSPWEIEHLIPSSSISQPTVLQKKRARQCNEIGSTSSNLLTGQEIGQSSLSSPKSVPEFSCRDAVEDSKFPSDWLMSDLVPAIPKPNNNNNQLVQQTKEKITTEATTSCILFGVDLTKASKTKDPMGPIEATETTTSCILSQDKKLDQTLTWTSPKEVQSSKFNSTRRRIKVQMQGVVIGRAVDLTVFHGYNQLIQKLEELFDLKDELRSRNQWEIVFINNEGNVMPLGDDPWPEFCNMAKKIFIGSKEEIEKMKSRNKVSQAKSTVLTSSSDVPPNVKA</sequence>
<keyword evidence="15" id="KW-1185">Reference proteome</keyword>
<dbReference type="Gramene" id="Al_scaffold_0001_3500">
    <property type="protein sequence ID" value="Al_scaffold_0001_3500"/>
    <property type="gene ID" value="Al_scaffold_0001_3500"/>
</dbReference>
<comment type="similarity">
    <text evidence="2 10">Belongs to the ARF family.</text>
</comment>
<dbReference type="FunFam" id="2.40.330.10:FF:000001">
    <property type="entry name" value="Auxin response factor"/>
    <property type="match status" value="1"/>
</dbReference>
<organism evidence="15">
    <name type="scientific">Arabidopsis lyrata subsp. lyrata</name>
    <name type="common">Lyre-leaved rock-cress</name>
    <dbReference type="NCBI Taxonomy" id="81972"/>
    <lineage>
        <taxon>Eukaryota</taxon>
        <taxon>Viridiplantae</taxon>
        <taxon>Streptophyta</taxon>
        <taxon>Embryophyta</taxon>
        <taxon>Tracheophyta</taxon>
        <taxon>Spermatophyta</taxon>
        <taxon>Magnoliopsida</taxon>
        <taxon>eudicotyledons</taxon>
        <taxon>Gunneridae</taxon>
        <taxon>Pentapetalae</taxon>
        <taxon>rosids</taxon>
        <taxon>malvids</taxon>
        <taxon>Brassicales</taxon>
        <taxon>Brassicaceae</taxon>
        <taxon>Camelineae</taxon>
        <taxon>Arabidopsis</taxon>
    </lineage>
</organism>
<dbReference type="SMART" id="SM01019">
    <property type="entry name" value="B3"/>
    <property type="match status" value="1"/>
</dbReference>
<keyword evidence="4 10" id="KW-0805">Transcription regulation</keyword>
<dbReference type="eggNOG" id="ENOG502QTME">
    <property type="taxonomic scope" value="Eukaryota"/>
</dbReference>
<feature type="region of interest" description="Disordered" evidence="11">
    <location>
        <begin position="600"/>
        <end position="625"/>
    </location>
</feature>
<evidence type="ECO:0000256" key="3">
    <source>
        <dbReference type="ARBA" id="ARBA00011726"/>
    </source>
</evidence>
<accession>D7KJF3</accession>
<dbReference type="InterPro" id="IPR003340">
    <property type="entry name" value="B3_DNA-bd"/>
</dbReference>
<dbReference type="EMBL" id="GL348713">
    <property type="protein sequence ID" value="EFH70071.1"/>
    <property type="molecule type" value="Genomic_DNA"/>
</dbReference>
<dbReference type="InterPro" id="IPR010525">
    <property type="entry name" value="ARF_dom"/>
</dbReference>
<dbReference type="GO" id="GO:0005634">
    <property type="term" value="C:nucleus"/>
    <property type="evidence" value="ECO:0007669"/>
    <property type="project" value="UniProtKB-SubCell"/>
</dbReference>
<dbReference type="GO" id="GO:0003677">
    <property type="term" value="F:DNA binding"/>
    <property type="evidence" value="ECO:0007669"/>
    <property type="project" value="UniProtKB-KW"/>
</dbReference>
<dbReference type="InterPro" id="IPR044835">
    <property type="entry name" value="ARF_plant"/>
</dbReference>
<dbReference type="STRING" id="81972.D7KJF3"/>
<dbReference type="HOGENOM" id="CLU_002626_4_4_1"/>
<dbReference type="Gene3D" id="2.40.330.10">
    <property type="entry name" value="DNA-binding pseudobarrel domain"/>
    <property type="match status" value="1"/>
</dbReference>
<dbReference type="PANTHER" id="PTHR31384:SF164">
    <property type="entry name" value="AUXIN RESPONSE FACTOR 12-RELATED"/>
    <property type="match status" value="1"/>
</dbReference>
<dbReference type="Pfam" id="PF06507">
    <property type="entry name" value="ARF_AD"/>
    <property type="match status" value="1"/>
</dbReference>
<evidence type="ECO:0000259" key="13">
    <source>
        <dbReference type="PROSITE" id="PS51745"/>
    </source>
</evidence>
<feature type="domain" description="PB1" evidence="13">
    <location>
        <begin position="512"/>
        <end position="593"/>
    </location>
</feature>
<dbReference type="SUPFAM" id="SSF54277">
    <property type="entry name" value="CAD &amp; PB1 domains"/>
    <property type="match status" value="1"/>
</dbReference>
<comment type="function">
    <text evidence="9">Auxin response factors (ARFs) are transcriptional factors that bind specifically to the DNA sequence 5'-TGTCTC-3' found in the auxin-responsive promoter elements (AuxREs). Could act as transcriptional activator or repressor. Formation of heterodimers with Aux/IAA proteins may alter their ability to modulate early auxin response genes expression.</text>
</comment>
<dbReference type="Gene3D" id="2.30.30.1040">
    <property type="match status" value="1"/>
</dbReference>
<feature type="compositionally biased region" description="Polar residues" evidence="11">
    <location>
        <begin position="604"/>
        <end position="619"/>
    </location>
</feature>
<keyword evidence="5 10" id="KW-0238">DNA-binding</keyword>